<proteinExistence type="predicted"/>
<comment type="caution">
    <text evidence="1">The sequence shown here is derived from an EMBL/GenBank/DDBJ whole genome shotgun (WGS) entry which is preliminary data.</text>
</comment>
<organism evidence="1 2">
    <name type="scientific">Treponema maltophilum ATCC 51939</name>
    <dbReference type="NCBI Taxonomy" id="1125699"/>
    <lineage>
        <taxon>Bacteria</taxon>
        <taxon>Pseudomonadati</taxon>
        <taxon>Spirochaetota</taxon>
        <taxon>Spirochaetia</taxon>
        <taxon>Spirochaetales</taxon>
        <taxon>Treponemataceae</taxon>
        <taxon>Treponema</taxon>
    </lineage>
</organism>
<dbReference type="HOGENOM" id="CLU_562497_0_0_12"/>
<dbReference type="eggNOG" id="ENOG502ZR82">
    <property type="taxonomic scope" value="Bacteria"/>
</dbReference>
<reference evidence="1 2" key="1">
    <citation type="submission" date="2013-04" db="EMBL/GenBank/DDBJ databases">
        <title>The Genome Sequence of Treponema maltophilum ATCC 51939.</title>
        <authorList>
            <consortium name="The Broad Institute Genomics Platform"/>
            <person name="Earl A."/>
            <person name="Ward D."/>
            <person name="Feldgarden M."/>
            <person name="Gevers D."/>
            <person name="Leonetti C."/>
            <person name="Blanton J.M."/>
            <person name="Dewhirst F.E."/>
            <person name="Izard J."/>
            <person name="Walker B."/>
            <person name="Young S."/>
            <person name="Zeng Q."/>
            <person name="Gargeya S."/>
            <person name="Fitzgerald M."/>
            <person name="Haas B."/>
            <person name="Abouelleil A."/>
            <person name="Allen A.W."/>
            <person name="Alvarado L."/>
            <person name="Arachchi H.M."/>
            <person name="Berlin A.M."/>
            <person name="Chapman S.B."/>
            <person name="Gainer-Dewar J."/>
            <person name="Goldberg J."/>
            <person name="Griggs A."/>
            <person name="Gujja S."/>
            <person name="Hansen M."/>
            <person name="Howarth C."/>
            <person name="Imamovic A."/>
            <person name="Ireland A."/>
            <person name="Larimer J."/>
            <person name="McCowan C."/>
            <person name="Murphy C."/>
            <person name="Pearson M."/>
            <person name="Poon T.W."/>
            <person name="Priest M."/>
            <person name="Roberts A."/>
            <person name="Saif S."/>
            <person name="Shea T."/>
            <person name="Sisk P."/>
            <person name="Sykes S."/>
            <person name="Wortman J."/>
            <person name="Nusbaum C."/>
            <person name="Birren B."/>
        </authorList>
    </citation>
    <scope>NUCLEOTIDE SEQUENCE [LARGE SCALE GENOMIC DNA]</scope>
    <source>
        <strain evidence="1 2">ATCC 51939</strain>
    </source>
</reference>
<dbReference type="PATRIC" id="fig|1125699.3.peg.1929"/>
<gene>
    <name evidence="1" type="ORF">HMPREF9194_01909</name>
</gene>
<dbReference type="EMBL" id="ATFF01000006">
    <property type="protein sequence ID" value="EPF31558.1"/>
    <property type="molecule type" value="Genomic_DNA"/>
</dbReference>
<dbReference type="Proteomes" id="UP000014541">
    <property type="component" value="Unassembled WGS sequence"/>
</dbReference>
<keyword evidence="2" id="KW-1185">Reference proteome</keyword>
<sequence>MVKEDFPFEAVNAFLRVHTAVFTPKTVQRHLLQQGFHVNVREIPEYLDSHPLAFELNGNDYISRAGLFTGEYFSIKPSRFEIQEGILVIGHRCMPFTDPEMFPHELNFYTDKKAVTKRCIPVAADDILDMYRLFGEEYVPQFLALDPGNEKYNFAENDYEIPNKINLTVCNMKALYERWNFAYKDRLLAKVVDWDKGTVELSFLKQERSHLFESTAEDDRRSFWYRYMDSCLQNVIDTYGPCSGIEEQLALAYLGHTRLLCTPACGSMEEFLEQAHGIEFAEYGVETRLWKKGEEVYDSPLWKGQIQPEIDISDTLYAEIGIPVPEFIVDAYIYDSLYRKDRCRTDVLKRIIPEVHVLEDWQLKTFLLHLESRYAALAETYNRFTDFNKGDVRQAALELYSALVTLICELDLCGLPADVFPQQDLVILSQLFAHTGHLIEVLLYQENVTDADLNSAAASLDGMSASFEDIEEVLTDVMHRKKKNAFSVIK</sequence>
<name>S3JZY6_TREMA</name>
<dbReference type="RefSeq" id="WP_016526167.1">
    <property type="nucleotide sequence ID" value="NZ_KE332518.1"/>
</dbReference>
<dbReference type="STRING" id="1125699.HMPREF9194_01909"/>
<protein>
    <submittedName>
        <fullName evidence="1">Uncharacterized protein</fullName>
    </submittedName>
</protein>
<evidence type="ECO:0000313" key="1">
    <source>
        <dbReference type="EMBL" id="EPF31558.1"/>
    </source>
</evidence>
<dbReference type="OrthoDB" id="354079at2"/>
<accession>S3JZY6</accession>
<evidence type="ECO:0000313" key="2">
    <source>
        <dbReference type="Proteomes" id="UP000014541"/>
    </source>
</evidence>
<dbReference type="AlphaFoldDB" id="S3JZY6"/>